<evidence type="ECO:0000256" key="2">
    <source>
        <dbReference type="ARBA" id="ARBA00022827"/>
    </source>
</evidence>
<dbReference type="InterPro" id="IPR036188">
    <property type="entry name" value="FAD/NAD-bd_sf"/>
</dbReference>
<comment type="catalytic activity">
    <reaction evidence="5">
        <text>2 reduced [2Fe-2S]-[ferredoxin] + NADP(+) + H(+) = 2 oxidized [2Fe-2S]-[ferredoxin] + NADPH</text>
        <dbReference type="Rhea" id="RHEA:20125"/>
        <dbReference type="Rhea" id="RHEA-COMP:10000"/>
        <dbReference type="Rhea" id="RHEA-COMP:10001"/>
        <dbReference type="ChEBI" id="CHEBI:15378"/>
        <dbReference type="ChEBI" id="CHEBI:33737"/>
        <dbReference type="ChEBI" id="CHEBI:33738"/>
        <dbReference type="ChEBI" id="CHEBI:57783"/>
        <dbReference type="ChEBI" id="CHEBI:58349"/>
        <dbReference type="EC" id="1.18.1.2"/>
    </reaction>
</comment>
<dbReference type="Proteomes" id="UP000320948">
    <property type="component" value="Unassembled WGS sequence"/>
</dbReference>
<name>A0A6N4RDS6_BLAVI</name>
<feature type="domain" description="FAD/NAD(P)-binding" evidence="6">
    <location>
        <begin position="7"/>
        <end position="300"/>
    </location>
</feature>
<evidence type="ECO:0000256" key="5">
    <source>
        <dbReference type="HAMAP-Rule" id="MF_01685"/>
    </source>
</evidence>
<evidence type="ECO:0000256" key="1">
    <source>
        <dbReference type="ARBA" id="ARBA00022630"/>
    </source>
</evidence>
<organism evidence="7 8">
    <name type="scientific">Blastochloris viridis</name>
    <name type="common">Rhodopseudomonas viridis</name>
    <dbReference type="NCBI Taxonomy" id="1079"/>
    <lineage>
        <taxon>Bacteria</taxon>
        <taxon>Pseudomonadati</taxon>
        <taxon>Pseudomonadota</taxon>
        <taxon>Alphaproteobacteria</taxon>
        <taxon>Hyphomicrobiales</taxon>
        <taxon>Blastochloridaceae</taxon>
        <taxon>Blastochloris</taxon>
    </lineage>
</organism>
<dbReference type="PRINTS" id="PR00368">
    <property type="entry name" value="FADPNR"/>
</dbReference>
<accession>A0A6N4RDS6</accession>
<proteinExistence type="inferred from homology"/>
<evidence type="ECO:0000313" key="8">
    <source>
        <dbReference type="Proteomes" id="UP000320948"/>
    </source>
</evidence>
<evidence type="ECO:0000313" key="7">
    <source>
        <dbReference type="EMBL" id="TKW61897.1"/>
    </source>
</evidence>
<dbReference type="PRINTS" id="PR00469">
    <property type="entry name" value="PNDRDTASEII"/>
</dbReference>
<comment type="similarity">
    <text evidence="5">Belongs to the ferredoxin--NADP reductase type 2 family.</text>
</comment>
<keyword evidence="2 5" id="KW-0274">FAD</keyword>
<dbReference type="InterPro" id="IPR050097">
    <property type="entry name" value="Ferredoxin-NADP_redctase_2"/>
</dbReference>
<feature type="binding site" evidence="5">
    <location>
        <position position="330"/>
    </location>
    <ligand>
        <name>FAD</name>
        <dbReference type="ChEBI" id="CHEBI:57692"/>
    </ligand>
</feature>
<dbReference type="HAMAP" id="MF_01685">
    <property type="entry name" value="FENR2"/>
    <property type="match status" value="1"/>
</dbReference>
<dbReference type="Gene3D" id="3.50.50.60">
    <property type="entry name" value="FAD/NAD(P)-binding domain"/>
    <property type="match status" value="2"/>
</dbReference>
<feature type="binding site" evidence="5">
    <location>
        <position position="121"/>
    </location>
    <ligand>
        <name>FAD</name>
        <dbReference type="ChEBI" id="CHEBI:57692"/>
    </ligand>
</feature>
<dbReference type="InterPro" id="IPR023753">
    <property type="entry name" value="FAD/NAD-binding_dom"/>
</dbReference>
<keyword evidence="4 5" id="KW-0560">Oxidoreductase</keyword>
<feature type="binding site" evidence="5">
    <location>
        <position position="35"/>
    </location>
    <ligand>
        <name>FAD</name>
        <dbReference type="ChEBI" id="CHEBI:57692"/>
    </ligand>
</feature>
<feature type="binding site" evidence="5">
    <location>
        <position position="43"/>
    </location>
    <ligand>
        <name>FAD</name>
        <dbReference type="ChEBI" id="CHEBI:57692"/>
    </ligand>
</feature>
<protein>
    <recommendedName>
        <fullName evidence="5">Ferredoxin--NADP reductase</fullName>
        <shortName evidence="5">FNR</shortName>
        <shortName evidence="5">Fd-NADP(+) reductase</shortName>
        <ecNumber evidence="5">1.18.1.2</ecNumber>
    </recommendedName>
</protein>
<dbReference type="GO" id="GO:0004324">
    <property type="term" value="F:ferredoxin-NADP+ reductase activity"/>
    <property type="evidence" value="ECO:0007669"/>
    <property type="project" value="UniProtKB-UniRule"/>
</dbReference>
<reference evidence="7 8" key="1">
    <citation type="journal article" date="2017" name="Nat. Commun.">
        <title>In situ click chemistry generation of cyclooxygenase-2 inhibitors.</title>
        <authorList>
            <person name="Bhardwaj A."/>
            <person name="Kaur J."/>
            <person name="Wuest M."/>
            <person name="Wuest F."/>
        </authorList>
    </citation>
    <scope>NUCLEOTIDE SEQUENCE [LARGE SCALE GENOMIC DNA]</scope>
    <source>
        <strain evidence="7">S2_018_000_R2_106</strain>
    </source>
</reference>
<sequence>MSNYVTDVAIIGAGPSGLFMVFEAGFLGYKTVVLDALPQIGGQLAALYPEKPIYDVPGHPHILAGDLVKNLEAQAAPYNPTYLLGEPVERMDETDGVFTLHTASHSVQAKAIVIAGGGGMFTPRKPTQLENLTEYEAGGSVRYAITRKHELAEKDVVLAGGGDSAVDWAVELAHIANHVHVVHRRNDFRAAEATVAEMMMLAQTGKITLHTPFQLDGLSGENGQLREVRLADLDGTTRSVSASQLVCCFGLAPNSGPLSEWGLGLEKGVIPVNRSTMTTQRAGVLCIGDMASYEGKVALILTGFAEAAVAAKAVQAHINPERKYRVQYSTSKGVPGTPGVA</sequence>
<dbReference type="GO" id="GO:0050660">
    <property type="term" value="F:flavin adenine dinucleotide binding"/>
    <property type="evidence" value="ECO:0007669"/>
    <property type="project" value="UniProtKB-UniRule"/>
</dbReference>
<feature type="binding site" evidence="5">
    <location>
        <position position="48"/>
    </location>
    <ligand>
        <name>FAD</name>
        <dbReference type="ChEBI" id="CHEBI:57692"/>
    </ligand>
</feature>
<gene>
    <name evidence="7" type="ORF">DI628_04560</name>
</gene>
<dbReference type="PANTHER" id="PTHR48105">
    <property type="entry name" value="THIOREDOXIN REDUCTASE 1-RELATED-RELATED"/>
    <property type="match status" value="1"/>
</dbReference>
<dbReference type="Pfam" id="PF07992">
    <property type="entry name" value="Pyr_redox_2"/>
    <property type="match status" value="1"/>
</dbReference>
<comment type="caution">
    <text evidence="7">The sequence shown here is derived from an EMBL/GenBank/DDBJ whole genome shotgun (WGS) entry which is preliminary data.</text>
</comment>
<dbReference type="SUPFAM" id="SSF51905">
    <property type="entry name" value="FAD/NAD(P)-binding domain"/>
    <property type="match status" value="1"/>
</dbReference>
<feature type="binding site" evidence="5">
    <location>
        <position position="16"/>
    </location>
    <ligand>
        <name>FAD</name>
        <dbReference type="ChEBI" id="CHEBI:57692"/>
    </ligand>
</feature>
<comment type="cofactor">
    <cofactor evidence="5">
        <name>FAD</name>
        <dbReference type="ChEBI" id="CHEBI:57692"/>
    </cofactor>
    <text evidence="5">Binds 1 FAD per subunit.</text>
</comment>
<evidence type="ECO:0000256" key="4">
    <source>
        <dbReference type="ARBA" id="ARBA00023002"/>
    </source>
</evidence>
<dbReference type="EC" id="1.18.1.2" evidence="5"/>
<dbReference type="EMBL" id="VAFM01000001">
    <property type="protein sequence ID" value="TKW61897.1"/>
    <property type="molecule type" value="Genomic_DNA"/>
</dbReference>
<evidence type="ECO:0000256" key="3">
    <source>
        <dbReference type="ARBA" id="ARBA00022857"/>
    </source>
</evidence>
<dbReference type="InterPro" id="IPR022890">
    <property type="entry name" value="Fd--NADP_Rdtase_type_2"/>
</dbReference>
<keyword evidence="1 5" id="KW-0285">Flavoprotein</keyword>
<feature type="binding site" evidence="5">
    <location>
        <position position="88"/>
    </location>
    <ligand>
        <name>FAD</name>
        <dbReference type="ChEBI" id="CHEBI:57692"/>
    </ligand>
</feature>
<feature type="binding site" evidence="5">
    <location>
        <position position="289"/>
    </location>
    <ligand>
        <name>FAD</name>
        <dbReference type="ChEBI" id="CHEBI:57692"/>
    </ligand>
</feature>
<dbReference type="AlphaFoldDB" id="A0A6N4RDS6"/>
<comment type="subunit">
    <text evidence="5">Homodimer.</text>
</comment>
<dbReference type="GO" id="GO:0050661">
    <property type="term" value="F:NADP binding"/>
    <property type="evidence" value="ECO:0007669"/>
    <property type="project" value="UniProtKB-UniRule"/>
</dbReference>
<evidence type="ECO:0000259" key="6">
    <source>
        <dbReference type="Pfam" id="PF07992"/>
    </source>
</evidence>
<keyword evidence="3 5" id="KW-0521">NADP</keyword>